<dbReference type="SUPFAM" id="SSF53383">
    <property type="entry name" value="PLP-dependent transferases"/>
    <property type="match status" value="1"/>
</dbReference>
<dbReference type="GO" id="GO:0030170">
    <property type="term" value="F:pyridoxal phosphate binding"/>
    <property type="evidence" value="ECO:0007669"/>
    <property type="project" value="TreeGrafter"/>
</dbReference>
<dbReference type="PATRIC" id="fig|795797.19.peg.1813"/>
<dbReference type="RefSeq" id="WP_008416385.1">
    <property type="nucleotide sequence ID" value="NC_014297.1"/>
</dbReference>
<gene>
    <name evidence="3" type="ORF">C497_09878</name>
</gene>
<dbReference type="InterPro" id="IPR015421">
    <property type="entry name" value="PyrdxlP-dep_Trfase_major"/>
</dbReference>
<evidence type="ECO:0000256" key="1">
    <source>
        <dbReference type="RuleBase" id="RU004508"/>
    </source>
</evidence>
<dbReference type="Gene3D" id="3.40.640.10">
    <property type="entry name" value="Type I PLP-dependent aspartate aminotransferase-like (Major domain)"/>
    <property type="match status" value="1"/>
</dbReference>
<evidence type="ECO:0000313" key="4">
    <source>
        <dbReference type="Proteomes" id="UP000011645"/>
    </source>
</evidence>
<dbReference type="PANTHER" id="PTHR30244">
    <property type="entry name" value="TRANSAMINASE"/>
    <property type="match status" value="1"/>
</dbReference>
<comment type="similarity">
    <text evidence="1">Belongs to the DegT/DnrJ/EryC1 family.</text>
</comment>
<reference evidence="3 4" key="1">
    <citation type="journal article" date="2014" name="PLoS Genet.">
        <title>Phylogenetically driven sequencing of extremely halophilic archaea reveals strategies for static and dynamic osmo-response.</title>
        <authorList>
            <person name="Becker E.A."/>
            <person name="Seitzer P.M."/>
            <person name="Tritt A."/>
            <person name="Larsen D."/>
            <person name="Krusor M."/>
            <person name="Yao A.I."/>
            <person name="Wu D."/>
            <person name="Madern D."/>
            <person name="Eisen J.A."/>
            <person name="Darling A.E."/>
            <person name="Facciotti M.T."/>
        </authorList>
    </citation>
    <scope>NUCLEOTIDE SEQUENCE [LARGE SCALE GENOMIC DNA]</scope>
    <source>
        <strain evidence="4">DSM 18796 / CECT 7217 / JCM 14584 / KCTC 4019 / B3</strain>
    </source>
</reference>
<feature type="compositionally biased region" description="Basic and acidic residues" evidence="2">
    <location>
        <begin position="244"/>
        <end position="253"/>
    </location>
</feature>
<name>L9VLC2_HALJB</name>
<dbReference type="OrthoDB" id="263659at2157"/>
<dbReference type="GO" id="GO:0008483">
    <property type="term" value="F:transaminase activity"/>
    <property type="evidence" value="ECO:0007669"/>
    <property type="project" value="UniProtKB-KW"/>
</dbReference>
<dbReference type="GeneID" id="9420745"/>
<comment type="caution">
    <text evidence="3">The sequence shown here is derived from an EMBL/GenBank/DDBJ whole genome shotgun (WGS) entry which is preliminary data.</text>
</comment>
<dbReference type="AlphaFoldDB" id="L9VLC2"/>
<protein>
    <submittedName>
        <fullName evidence="3">DegT/DnrJ/EryC1/StrS aminotransferase</fullName>
    </submittedName>
</protein>
<organism evidence="3 4">
    <name type="scientific">Halalkalicoccus jeotgali (strain DSM 18796 / CECT 7217 / JCM 14584 / KCTC 4019 / B3)</name>
    <dbReference type="NCBI Taxonomy" id="795797"/>
    <lineage>
        <taxon>Archaea</taxon>
        <taxon>Methanobacteriati</taxon>
        <taxon>Methanobacteriota</taxon>
        <taxon>Stenosarchaea group</taxon>
        <taxon>Halobacteria</taxon>
        <taxon>Halobacteriales</taxon>
        <taxon>Halococcaceae</taxon>
        <taxon>Halalkalicoccus</taxon>
    </lineage>
</organism>
<sequence>MARTTPRLGPRAVFGRARSDGVRSFFDDHGASRYAFYGYGKVAARDGIDVLLGERPEATNVVLPAYLPYGIVEPFREAGLEPRYYTCDRSLRPDLDRIEELLDSGSLAVLFVQYFGQPQRREDIEAITELAAEYDAYTIDDNAHSALSTLDGRLLGTFGDIGITSLHKTLPIPNGAALFLTNDALSGAELTRSAVREGYTKADYRYCTRSLGRSISDTPVLKRALSTFRRVNGHESDGTNQVHTDSEADPREIYESTKGPMSRLVLHVLDRTDPIDVIAARRANYRIWDRTIRDLDGVEPVFESLAEGACPQYYPAIVADPDDLGGLAGIAKPWPPLPYELRDEAAFETENFLASHLHTLPVHQDLDLRNRASLGVDE</sequence>
<keyword evidence="3" id="KW-0808">Transferase</keyword>
<keyword evidence="4" id="KW-1185">Reference proteome</keyword>
<evidence type="ECO:0000313" key="3">
    <source>
        <dbReference type="EMBL" id="ELY37043.1"/>
    </source>
</evidence>
<dbReference type="Pfam" id="PF01041">
    <property type="entry name" value="DegT_DnrJ_EryC1"/>
    <property type="match status" value="1"/>
</dbReference>
<dbReference type="Proteomes" id="UP000011645">
    <property type="component" value="Unassembled WGS sequence"/>
</dbReference>
<keyword evidence="3" id="KW-0032">Aminotransferase</keyword>
<keyword evidence="1" id="KW-0663">Pyridoxal phosphate</keyword>
<dbReference type="InterPro" id="IPR015424">
    <property type="entry name" value="PyrdxlP-dep_Trfase"/>
</dbReference>
<evidence type="ECO:0000256" key="2">
    <source>
        <dbReference type="SAM" id="MobiDB-lite"/>
    </source>
</evidence>
<accession>L9VLC2</accession>
<dbReference type="GO" id="GO:0000271">
    <property type="term" value="P:polysaccharide biosynthetic process"/>
    <property type="evidence" value="ECO:0007669"/>
    <property type="project" value="TreeGrafter"/>
</dbReference>
<feature type="region of interest" description="Disordered" evidence="2">
    <location>
        <begin position="232"/>
        <end position="253"/>
    </location>
</feature>
<proteinExistence type="inferred from homology"/>
<dbReference type="PANTHER" id="PTHR30244:SF34">
    <property type="entry name" value="DTDP-4-AMINO-4,6-DIDEOXYGALACTOSE TRANSAMINASE"/>
    <property type="match status" value="1"/>
</dbReference>
<dbReference type="InterPro" id="IPR000653">
    <property type="entry name" value="DegT/StrS_aminotransferase"/>
</dbReference>
<dbReference type="EMBL" id="AOHV01000027">
    <property type="protein sequence ID" value="ELY37043.1"/>
    <property type="molecule type" value="Genomic_DNA"/>
</dbReference>